<evidence type="ECO:0000313" key="8">
    <source>
        <dbReference type="Proteomes" id="UP000031189"/>
    </source>
</evidence>
<feature type="signal peptide" evidence="5">
    <location>
        <begin position="1"/>
        <end position="23"/>
    </location>
</feature>
<name>A0A0B3VVZ6_9FIRM</name>
<keyword evidence="2" id="KW-0813">Transport</keyword>
<gene>
    <name evidence="7" type="ORF">QX51_12360</name>
</gene>
<dbReference type="GO" id="GO:0015833">
    <property type="term" value="P:peptide transport"/>
    <property type="evidence" value="ECO:0007669"/>
    <property type="project" value="TreeGrafter"/>
</dbReference>
<comment type="caution">
    <text evidence="7">The sequence shown here is derived from an EMBL/GenBank/DDBJ whole genome shotgun (WGS) entry which is preliminary data.</text>
</comment>
<dbReference type="Pfam" id="PF00496">
    <property type="entry name" value="SBP_bac_5"/>
    <property type="match status" value="1"/>
</dbReference>
<dbReference type="PIRSF" id="PIRSF002741">
    <property type="entry name" value="MppA"/>
    <property type="match status" value="1"/>
</dbReference>
<sequence>MKKKLIKLLAIVLTIVLGTVGCAKENKNEDSNEEINEYNIQESNYIHLTMLFPKTINPILNRDKSVGYIMNLIYDGLFEIDENYNVEPRLVETYTKSSDGKSINIKLKSDATWHNNKELTSSDVNFTVDLIKKIKDNPYSDLVGNIKSIQINDSKNFTINLNENDPFIIEKLTFPIVSKDKLSSLKTDEVNKYKNNLLGNGPYKIKEYVDRQYMILERNEKYFGDLPENRKEIFVKMVPDKESQTEMVLSLDSDIASVTLSELSKFEKKKEFNITNYEGRNYEMVIFNYDNEFLNDVNFRKAIISAIDRKQLLKEAYVDNATLSHFPLNTTSKYYNKDIKDLDYNKENAIKYLTEALKSVNESLESQKQTDASKQSSQDLQGVIEDNSTGISSNSELSRKDMKEMLKQIELNIVVSAENGERIKVANTIKQNLSSIGIKSVVKELNEKDLAKALNSKEYDLAVVGYSLSSIPDARGILESCNIKDKQFLTYIKSLGNSKSEDETKKVYDQIQKYVVEKGLFISLGILDNFIVSNKRLEGKIYPNDFDIYKGISNLQMSK</sequence>
<proteinExistence type="inferred from homology"/>
<evidence type="ECO:0000256" key="2">
    <source>
        <dbReference type="ARBA" id="ARBA00022448"/>
    </source>
</evidence>
<dbReference type="PANTHER" id="PTHR30290:SF9">
    <property type="entry name" value="OLIGOPEPTIDE-BINDING PROTEIN APPA"/>
    <property type="match status" value="1"/>
</dbReference>
<dbReference type="GO" id="GO:0042597">
    <property type="term" value="C:periplasmic space"/>
    <property type="evidence" value="ECO:0007669"/>
    <property type="project" value="UniProtKB-ARBA"/>
</dbReference>
<evidence type="ECO:0000256" key="4">
    <source>
        <dbReference type="SAM" id="MobiDB-lite"/>
    </source>
</evidence>
<feature type="region of interest" description="Disordered" evidence="4">
    <location>
        <begin position="364"/>
        <end position="397"/>
    </location>
</feature>
<organism evidence="7 8">
    <name type="scientific">Terrisporobacter othiniensis</name>
    <dbReference type="NCBI Taxonomy" id="1577792"/>
    <lineage>
        <taxon>Bacteria</taxon>
        <taxon>Bacillati</taxon>
        <taxon>Bacillota</taxon>
        <taxon>Clostridia</taxon>
        <taxon>Peptostreptococcales</taxon>
        <taxon>Peptostreptococcaceae</taxon>
        <taxon>Terrisporobacter</taxon>
    </lineage>
</organism>
<dbReference type="GO" id="GO:0043190">
    <property type="term" value="C:ATP-binding cassette (ABC) transporter complex"/>
    <property type="evidence" value="ECO:0007669"/>
    <property type="project" value="InterPro"/>
</dbReference>
<evidence type="ECO:0000256" key="5">
    <source>
        <dbReference type="SAM" id="SignalP"/>
    </source>
</evidence>
<accession>A0A0B3VVZ6</accession>
<keyword evidence="3 5" id="KW-0732">Signal</keyword>
<comment type="similarity">
    <text evidence="1">Belongs to the bacterial solute-binding protein 5 family.</text>
</comment>
<dbReference type="Proteomes" id="UP000031189">
    <property type="component" value="Unassembled WGS sequence"/>
</dbReference>
<dbReference type="InterPro" id="IPR039424">
    <property type="entry name" value="SBP_5"/>
</dbReference>
<dbReference type="STRING" id="1577792.QX51_12360"/>
<dbReference type="PANTHER" id="PTHR30290">
    <property type="entry name" value="PERIPLASMIC BINDING COMPONENT OF ABC TRANSPORTER"/>
    <property type="match status" value="1"/>
</dbReference>
<dbReference type="GO" id="GO:1904680">
    <property type="term" value="F:peptide transmembrane transporter activity"/>
    <property type="evidence" value="ECO:0007669"/>
    <property type="project" value="TreeGrafter"/>
</dbReference>
<dbReference type="OrthoDB" id="9772924at2"/>
<reference evidence="7 8" key="1">
    <citation type="submission" date="2014-12" db="EMBL/GenBank/DDBJ databases">
        <title>Draft genome sequence of Terrisporobacter sp. 08-306576, isolated from the blood culture of a bacteremia patient.</title>
        <authorList>
            <person name="Lund L.C."/>
            <person name="Sydenham T.V."/>
            <person name="Hogh S.V."/>
            <person name="Skov M.N."/>
            <person name="Kemp M."/>
            <person name="Justesen U.S."/>
        </authorList>
    </citation>
    <scope>NUCLEOTIDE SEQUENCE [LARGE SCALE GENOMIC DNA]</scope>
    <source>
        <strain evidence="7 8">08-306576</strain>
    </source>
</reference>
<feature type="compositionally biased region" description="Polar residues" evidence="4">
    <location>
        <begin position="364"/>
        <end position="396"/>
    </location>
</feature>
<dbReference type="Gene3D" id="3.90.76.10">
    <property type="entry name" value="Dipeptide-binding Protein, Domain 1"/>
    <property type="match status" value="1"/>
</dbReference>
<feature type="chain" id="PRO_5002098559" description="Solute-binding protein family 5 domain-containing protein" evidence="5">
    <location>
        <begin position="24"/>
        <end position="559"/>
    </location>
</feature>
<keyword evidence="8" id="KW-1185">Reference proteome</keyword>
<dbReference type="Gene3D" id="3.40.190.10">
    <property type="entry name" value="Periplasmic binding protein-like II"/>
    <property type="match status" value="1"/>
</dbReference>
<dbReference type="EMBL" id="JWHR01000109">
    <property type="protein sequence ID" value="KHS56764.1"/>
    <property type="molecule type" value="Genomic_DNA"/>
</dbReference>
<feature type="domain" description="Solute-binding protein family 5" evidence="6">
    <location>
        <begin position="86"/>
        <end position="475"/>
    </location>
</feature>
<evidence type="ECO:0000313" key="7">
    <source>
        <dbReference type="EMBL" id="KHS56764.1"/>
    </source>
</evidence>
<dbReference type="InterPro" id="IPR030678">
    <property type="entry name" value="Peptide/Ni-bd"/>
</dbReference>
<dbReference type="PROSITE" id="PS51257">
    <property type="entry name" value="PROKAR_LIPOPROTEIN"/>
    <property type="match status" value="1"/>
</dbReference>
<evidence type="ECO:0000259" key="6">
    <source>
        <dbReference type="Pfam" id="PF00496"/>
    </source>
</evidence>
<dbReference type="Gene3D" id="3.10.105.10">
    <property type="entry name" value="Dipeptide-binding Protein, Domain 3"/>
    <property type="match status" value="2"/>
</dbReference>
<evidence type="ECO:0000256" key="1">
    <source>
        <dbReference type="ARBA" id="ARBA00005695"/>
    </source>
</evidence>
<protein>
    <recommendedName>
        <fullName evidence="6">Solute-binding protein family 5 domain-containing protein</fullName>
    </recommendedName>
</protein>
<dbReference type="CDD" id="cd00995">
    <property type="entry name" value="PBP2_NikA_DppA_OppA_like"/>
    <property type="match status" value="1"/>
</dbReference>
<evidence type="ECO:0000256" key="3">
    <source>
        <dbReference type="ARBA" id="ARBA00022729"/>
    </source>
</evidence>
<dbReference type="InterPro" id="IPR000914">
    <property type="entry name" value="SBP_5_dom"/>
</dbReference>
<dbReference type="AlphaFoldDB" id="A0A0B3VVZ6"/>
<dbReference type="SUPFAM" id="SSF53850">
    <property type="entry name" value="Periplasmic binding protein-like II"/>
    <property type="match status" value="1"/>
</dbReference>
<dbReference type="RefSeq" id="WP_039680215.1">
    <property type="nucleotide sequence ID" value="NZ_JAWGXO010000012.1"/>
</dbReference>